<dbReference type="Gene3D" id="1.10.150.130">
    <property type="match status" value="1"/>
</dbReference>
<dbReference type="HOGENOM" id="CLU_027562_9_2_9"/>
<dbReference type="AlphaFoldDB" id="Q8XLE7"/>
<evidence type="ECO:0000256" key="1">
    <source>
        <dbReference type="ARBA" id="ARBA00008857"/>
    </source>
</evidence>
<dbReference type="InterPro" id="IPR013762">
    <property type="entry name" value="Integrase-like_cat_sf"/>
</dbReference>
<evidence type="ECO:0000313" key="8">
    <source>
        <dbReference type="Proteomes" id="UP000000818"/>
    </source>
</evidence>
<dbReference type="Proteomes" id="UP000000818">
    <property type="component" value="Chromosome"/>
</dbReference>
<feature type="domain" description="Tyr recombinase" evidence="5">
    <location>
        <begin position="142"/>
        <end position="325"/>
    </location>
</feature>
<dbReference type="PANTHER" id="PTHR30349:SF64">
    <property type="entry name" value="PROPHAGE INTEGRASE INTD-RELATED"/>
    <property type="match status" value="1"/>
</dbReference>
<dbReference type="GO" id="GO:0015074">
    <property type="term" value="P:DNA integration"/>
    <property type="evidence" value="ECO:0007669"/>
    <property type="project" value="InterPro"/>
</dbReference>
<dbReference type="Pfam" id="PF00589">
    <property type="entry name" value="Phage_integrase"/>
    <property type="match status" value="1"/>
</dbReference>
<dbReference type="PROSITE" id="PS51898">
    <property type="entry name" value="TYR_RECOMBINASE"/>
    <property type="match status" value="1"/>
</dbReference>
<sequence length="338" mass="40551">MARILKKNKNELLDILEDYMTDCKYRDLRRTTIRAYEQSLRLLFKFLEDDYKVIYVEDVKEEHIRNYIDFTKERGKYSYVANENNINSNVPQNRGDFGKKVSLCTLDNYLGNIKMFFTWCKDNKLISKDPSFKIKRIKYSRKAKAEITIDEFNKLLKSLDLTLFSEYRDYIVIQLLMDTGMRVGECLELREEDIDIRNKTIFISGEIAKGRRDRYVFFSNTMQRMLQKWLNYKDRYVESNYIFVTNRGGKYQVHSFEKHMRNYLKKAKIDKQITPHTLRNNFAKRFLMSGGDIYTLSRLLGHSDIRTTQSAYLDLTTSDIRKNYLKFSPLENMKKKNW</sequence>
<dbReference type="PROSITE" id="PS51900">
    <property type="entry name" value="CB"/>
    <property type="match status" value="1"/>
</dbReference>
<dbReference type="GO" id="GO:0003677">
    <property type="term" value="F:DNA binding"/>
    <property type="evidence" value="ECO:0007669"/>
    <property type="project" value="UniProtKB-UniRule"/>
</dbReference>
<evidence type="ECO:0000259" key="6">
    <source>
        <dbReference type="PROSITE" id="PS51900"/>
    </source>
</evidence>
<protein>
    <submittedName>
        <fullName evidence="7">Probable integrase/recombinase</fullName>
    </submittedName>
</protein>
<dbReference type="EMBL" id="BA000016">
    <property type="protein sequence ID" value="BAB80801.1"/>
    <property type="molecule type" value="Genomic_DNA"/>
</dbReference>
<organism evidence="7 8">
    <name type="scientific">Clostridium perfringens (strain 13 / Type A)</name>
    <dbReference type="NCBI Taxonomy" id="195102"/>
    <lineage>
        <taxon>Bacteria</taxon>
        <taxon>Bacillati</taxon>
        <taxon>Bacillota</taxon>
        <taxon>Clostridia</taxon>
        <taxon>Eubacteriales</taxon>
        <taxon>Clostridiaceae</taxon>
        <taxon>Clostridium</taxon>
    </lineage>
</organism>
<evidence type="ECO:0000313" key="7">
    <source>
        <dbReference type="EMBL" id="BAB80801.1"/>
    </source>
</evidence>
<evidence type="ECO:0000256" key="2">
    <source>
        <dbReference type="ARBA" id="ARBA00023125"/>
    </source>
</evidence>
<dbReference type="RefSeq" id="WP_011010233.1">
    <property type="nucleotide sequence ID" value="NC_003366.1"/>
</dbReference>
<name>Q8XLE7_CLOPE</name>
<dbReference type="InterPro" id="IPR011010">
    <property type="entry name" value="DNA_brk_join_enz"/>
</dbReference>
<dbReference type="SUPFAM" id="SSF56349">
    <property type="entry name" value="DNA breaking-rejoining enzymes"/>
    <property type="match status" value="1"/>
</dbReference>
<dbReference type="InterPro" id="IPR044068">
    <property type="entry name" value="CB"/>
</dbReference>
<gene>
    <name evidence="7" type="ordered locus">CPE1095</name>
</gene>
<dbReference type="InterPro" id="IPR050090">
    <property type="entry name" value="Tyrosine_recombinase_XerCD"/>
</dbReference>
<evidence type="ECO:0000259" key="5">
    <source>
        <dbReference type="PROSITE" id="PS51898"/>
    </source>
</evidence>
<accession>Q8XLE7</accession>
<dbReference type="Gene3D" id="1.10.443.10">
    <property type="entry name" value="Intergrase catalytic core"/>
    <property type="match status" value="1"/>
</dbReference>
<dbReference type="PANTHER" id="PTHR30349">
    <property type="entry name" value="PHAGE INTEGRASE-RELATED"/>
    <property type="match status" value="1"/>
</dbReference>
<dbReference type="GO" id="GO:0006310">
    <property type="term" value="P:DNA recombination"/>
    <property type="evidence" value="ECO:0007669"/>
    <property type="project" value="UniProtKB-KW"/>
</dbReference>
<reference evidence="7 8" key="1">
    <citation type="journal article" date="2002" name="Proc. Natl. Acad. Sci. U.S.A.">
        <title>Complete genome sequence of Clostridium perfringens, an anaerobic flesh-eater.</title>
        <authorList>
            <person name="Shimizu T."/>
            <person name="Ohtani K."/>
            <person name="Hirakawa H."/>
            <person name="Ohshima K."/>
            <person name="Yamashita A."/>
            <person name="Shiba T."/>
            <person name="Ogasawara N."/>
            <person name="Hattori M."/>
            <person name="Kuhara S."/>
            <person name="Hayashi H."/>
        </authorList>
    </citation>
    <scope>NUCLEOTIDE SEQUENCE [LARGE SCALE GENOMIC DNA]</scope>
    <source>
        <strain evidence="8">13 / Type A</strain>
    </source>
</reference>
<dbReference type="STRING" id="195102.gene:10490358"/>
<dbReference type="KEGG" id="cpe:CPE1095"/>
<evidence type="ECO:0000256" key="4">
    <source>
        <dbReference type="PROSITE-ProRule" id="PRU01248"/>
    </source>
</evidence>
<dbReference type="InterPro" id="IPR010998">
    <property type="entry name" value="Integrase_recombinase_N"/>
</dbReference>
<evidence type="ECO:0000256" key="3">
    <source>
        <dbReference type="ARBA" id="ARBA00023172"/>
    </source>
</evidence>
<comment type="similarity">
    <text evidence="1">Belongs to the 'phage' integrase family.</text>
</comment>
<proteinExistence type="inferred from homology"/>
<keyword evidence="2 4" id="KW-0238">DNA-binding</keyword>
<keyword evidence="3" id="KW-0233">DNA recombination</keyword>
<dbReference type="InterPro" id="IPR002104">
    <property type="entry name" value="Integrase_catalytic"/>
</dbReference>
<feature type="domain" description="Core-binding (CB)" evidence="6">
    <location>
        <begin position="7"/>
        <end position="121"/>
    </location>
</feature>